<dbReference type="Proteomes" id="UP000317289">
    <property type="component" value="Unassembled WGS sequence"/>
</dbReference>
<comment type="similarity">
    <text evidence="2">Belongs to the nitronate monooxygenase family. NMO class I subfamily.</text>
</comment>
<evidence type="ECO:0000313" key="11">
    <source>
        <dbReference type="Proteomes" id="UP000317289"/>
    </source>
</evidence>
<gene>
    <name evidence="10" type="ORF">SAMN06265349_101363</name>
</gene>
<dbReference type="GO" id="GO:0009636">
    <property type="term" value="P:response to toxic substance"/>
    <property type="evidence" value="ECO:0007669"/>
    <property type="project" value="UniProtKB-KW"/>
</dbReference>
<keyword evidence="7 10" id="KW-0503">Monooxygenase</keyword>
<dbReference type="InterPro" id="IPR013785">
    <property type="entry name" value="Aldolase_TIM"/>
</dbReference>
<organism evidence="10 11">
    <name type="scientific">Flavobacterium resistens</name>
    <dbReference type="NCBI Taxonomy" id="443612"/>
    <lineage>
        <taxon>Bacteria</taxon>
        <taxon>Pseudomonadati</taxon>
        <taxon>Bacteroidota</taxon>
        <taxon>Flavobacteriia</taxon>
        <taxon>Flavobacteriales</taxon>
        <taxon>Flavobacteriaceae</taxon>
        <taxon>Flavobacterium</taxon>
    </lineage>
</organism>
<dbReference type="Gene3D" id="3.20.20.70">
    <property type="entry name" value="Aldolase class I"/>
    <property type="match status" value="1"/>
</dbReference>
<evidence type="ECO:0000256" key="3">
    <source>
        <dbReference type="ARBA" id="ARBA00022575"/>
    </source>
</evidence>
<sequence length="381" mass="41702">MAYCQQNVDRFKRIILNFKVMWYNTKASELLGIQYPILQGPFGGNLSTPELTAAVSNAGGLGGYGAYTMSPQEIYEADKQIKALTNKPYNLNLWVSDSDIDPSGITDEQYNKAKELFKPYFDEVGIPLPEKPAPFQSRFENQLQVVLDIRPKVFSFMFGTLSQDILEQCKKLGIVTVGAATTLDEALFLENAGVDMIIASGFEAGGHRPSFLASAESSVTGTFVLLQLIREKVKIPVIAAGGIANGKGIAAALALGASAAQLGTAFLATEESNALPIHREMLFSDASKYTTLSRAYTGRLGRGITSRIAKEIMGKEAAVLPFPLQTTFMSHLRKAALDQEKWDMILFWGGQISPILKHRRAGELMHSLIEETTAYFDELKA</sequence>
<evidence type="ECO:0000313" key="10">
    <source>
        <dbReference type="EMBL" id="SMO37816.1"/>
    </source>
</evidence>
<accession>A0A521ASQ6</accession>
<keyword evidence="4" id="KW-0285">Flavoprotein</keyword>
<comment type="cofactor">
    <cofactor evidence="1">
        <name>FMN</name>
        <dbReference type="ChEBI" id="CHEBI:58210"/>
    </cofactor>
</comment>
<reference evidence="10 11" key="1">
    <citation type="submission" date="2017-05" db="EMBL/GenBank/DDBJ databases">
        <authorList>
            <person name="Varghese N."/>
            <person name="Submissions S."/>
        </authorList>
    </citation>
    <scope>NUCLEOTIDE SEQUENCE [LARGE SCALE GENOMIC DNA]</scope>
    <source>
        <strain evidence="10 11">DSM 19382</strain>
    </source>
</reference>
<dbReference type="EMBL" id="FXTA01000001">
    <property type="protein sequence ID" value="SMO37816.1"/>
    <property type="molecule type" value="Genomic_DNA"/>
</dbReference>
<evidence type="ECO:0000256" key="7">
    <source>
        <dbReference type="ARBA" id="ARBA00023033"/>
    </source>
</evidence>
<keyword evidence="3" id="KW-0216">Detoxification</keyword>
<dbReference type="CDD" id="cd04730">
    <property type="entry name" value="NPD_like"/>
    <property type="match status" value="1"/>
</dbReference>
<evidence type="ECO:0000256" key="9">
    <source>
        <dbReference type="ARBA" id="ARBA00049401"/>
    </source>
</evidence>
<dbReference type="AlphaFoldDB" id="A0A521ASQ6"/>
<evidence type="ECO:0000256" key="2">
    <source>
        <dbReference type="ARBA" id="ARBA00009881"/>
    </source>
</evidence>
<dbReference type="PANTHER" id="PTHR42747:SF3">
    <property type="entry name" value="NITRONATE MONOOXYGENASE-RELATED"/>
    <property type="match status" value="1"/>
</dbReference>
<dbReference type="Pfam" id="PF03060">
    <property type="entry name" value="NMO"/>
    <property type="match status" value="1"/>
</dbReference>
<dbReference type="SUPFAM" id="SSF51412">
    <property type="entry name" value="Inosine monophosphate dehydrogenase (IMPDH)"/>
    <property type="match status" value="1"/>
</dbReference>
<evidence type="ECO:0000256" key="8">
    <source>
        <dbReference type="ARBA" id="ARBA00031155"/>
    </source>
</evidence>
<comment type="catalytic activity">
    <reaction evidence="9">
        <text>3 propionate 3-nitronate + 3 O2 + H2O = 3 3-oxopropanoate + 2 nitrate + nitrite + H2O2 + 3 H(+)</text>
        <dbReference type="Rhea" id="RHEA:57332"/>
        <dbReference type="ChEBI" id="CHEBI:15377"/>
        <dbReference type="ChEBI" id="CHEBI:15378"/>
        <dbReference type="ChEBI" id="CHEBI:15379"/>
        <dbReference type="ChEBI" id="CHEBI:16240"/>
        <dbReference type="ChEBI" id="CHEBI:16301"/>
        <dbReference type="ChEBI" id="CHEBI:17632"/>
        <dbReference type="ChEBI" id="CHEBI:33190"/>
        <dbReference type="ChEBI" id="CHEBI:136067"/>
    </reaction>
</comment>
<proteinExistence type="inferred from homology"/>
<name>A0A521ASQ6_9FLAO</name>
<evidence type="ECO:0000256" key="6">
    <source>
        <dbReference type="ARBA" id="ARBA00023002"/>
    </source>
</evidence>
<evidence type="ECO:0000256" key="1">
    <source>
        <dbReference type="ARBA" id="ARBA00001917"/>
    </source>
</evidence>
<protein>
    <recommendedName>
        <fullName evidence="8">Propionate 3-nitronate monooxygenase</fullName>
    </recommendedName>
</protein>
<dbReference type="InterPro" id="IPR004136">
    <property type="entry name" value="NMO"/>
</dbReference>
<dbReference type="GO" id="GO:0018580">
    <property type="term" value="F:nitronate monooxygenase activity"/>
    <property type="evidence" value="ECO:0007669"/>
    <property type="project" value="InterPro"/>
</dbReference>
<dbReference type="PANTHER" id="PTHR42747">
    <property type="entry name" value="NITRONATE MONOOXYGENASE-RELATED"/>
    <property type="match status" value="1"/>
</dbReference>
<keyword evidence="5" id="KW-0288">FMN</keyword>
<evidence type="ECO:0000256" key="4">
    <source>
        <dbReference type="ARBA" id="ARBA00022630"/>
    </source>
</evidence>
<keyword evidence="6" id="KW-0560">Oxidoreductase</keyword>
<evidence type="ECO:0000256" key="5">
    <source>
        <dbReference type="ARBA" id="ARBA00022643"/>
    </source>
</evidence>